<evidence type="ECO:0000313" key="2">
    <source>
        <dbReference type="EMBL" id="MFD0622886.1"/>
    </source>
</evidence>
<keyword evidence="1" id="KW-0472">Membrane</keyword>
<accession>A0ABW2WMY6</accession>
<dbReference type="Proteomes" id="UP001596915">
    <property type="component" value="Unassembled WGS sequence"/>
</dbReference>
<dbReference type="EMBL" id="JBHTGL010000008">
    <property type="protein sequence ID" value="MFD0622886.1"/>
    <property type="molecule type" value="Genomic_DNA"/>
</dbReference>
<comment type="caution">
    <text evidence="2">The sequence shown here is derived from an EMBL/GenBank/DDBJ whole genome shotgun (WGS) entry which is preliminary data.</text>
</comment>
<evidence type="ECO:0000256" key="1">
    <source>
        <dbReference type="SAM" id="Phobius"/>
    </source>
</evidence>
<keyword evidence="1" id="KW-1133">Transmembrane helix</keyword>
<keyword evidence="1" id="KW-0812">Transmembrane</keyword>
<organism evidence="2 3">
    <name type="scientific">Streptomyces sanglieri</name>
    <dbReference type="NCBI Taxonomy" id="193460"/>
    <lineage>
        <taxon>Bacteria</taxon>
        <taxon>Bacillati</taxon>
        <taxon>Actinomycetota</taxon>
        <taxon>Actinomycetes</taxon>
        <taxon>Kitasatosporales</taxon>
        <taxon>Streptomycetaceae</taxon>
        <taxon>Streptomyces</taxon>
    </lineage>
</organism>
<protein>
    <submittedName>
        <fullName evidence="2">Uncharacterized protein</fullName>
    </submittedName>
</protein>
<name>A0ABW2WMY6_9ACTN</name>
<reference evidence="3" key="1">
    <citation type="journal article" date="2019" name="Int. J. Syst. Evol. Microbiol.">
        <title>The Global Catalogue of Microorganisms (GCM) 10K type strain sequencing project: providing services to taxonomists for standard genome sequencing and annotation.</title>
        <authorList>
            <consortium name="The Broad Institute Genomics Platform"/>
            <consortium name="The Broad Institute Genome Sequencing Center for Infectious Disease"/>
            <person name="Wu L."/>
            <person name="Ma J."/>
        </authorList>
    </citation>
    <scope>NUCLEOTIDE SEQUENCE [LARGE SCALE GENOMIC DNA]</scope>
    <source>
        <strain evidence="3">JCM 12607</strain>
    </source>
</reference>
<sequence>MLLLAGQSDPAAGAVFLLVWGLAVIIFGGAFATKRGAAGIRSLIVNGLERNPQPQAKARAVSQLDV</sequence>
<gene>
    <name evidence="2" type="ORF">ACFQ2K_08670</name>
</gene>
<evidence type="ECO:0000313" key="3">
    <source>
        <dbReference type="Proteomes" id="UP001596915"/>
    </source>
</evidence>
<feature type="transmembrane region" description="Helical" evidence="1">
    <location>
        <begin position="12"/>
        <end position="32"/>
    </location>
</feature>
<keyword evidence="3" id="KW-1185">Reference proteome</keyword>
<proteinExistence type="predicted"/>